<evidence type="ECO:0000256" key="4">
    <source>
        <dbReference type="ARBA" id="ARBA00022679"/>
    </source>
</evidence>
<evidence type="ECO:0000256" key="11">
    <source>
        <dbReference type="ARBA" id="ARBA00031473"/>
    </source>
</evidence>
<dbReference type="SUPFAM" id="SSF52374">
    <property type="entry name" value="Nucleotidylyl transferase"/>
    <property type="match status" value="2"/>
</dbReference>
<dbReference type="PANTHER" id="PTHR45780">
    <property type="entry name" value="ETHANOLAMINE-PHOSPHATE CYTIDYLYLTRANSFERASE"/>
    <property type="match status" value="1"/>
</dbReference>
<dbReference type="GO" id="GO:0004306">
    <property type="term" value="F:ethanolamine-phosphate cytidylyltransferase activity"/>
    <property type="evidence" value="ECO:0007669"/>
    <property type="project" value="UniProtKB-EC"/>
</dbReference>
<evidence type="ECO:0000256" key="3">
    <source>
        <dbReference type="ARBA" id="ARBA00022516"/>
    </source>
</evidence>
<feature type="domain" description="Cytidyltransferase-like" evidence="12">
    <location>
        <begin position="250"/>
        <end position="343"/>
    </location>
</feature>
<dbReference type="InterPro" id="IPR014729">
    <property type="entry name" value="Rossmann-like_a/b/a_fold"/>
</dbReference>
<sequence>MQRTPPPPPLAHSVCPVFALVLPPPLHSFLSTMPAAASASTAPTKGSVIWVDGCFDMMHFGHANAMRQARALGTQLIVGVHSDEDIAHHKGPTVMQERERYEAVRGCKWVDRVVEASPYVTELEVVEAEGADWVAHGDDITSSADGRDTYWRVKEAGKYIEFKRTEGVSTTDLVGRMLLCTREHFTKPVDDDQESILGMSSLAATQLQDFAAASCGIPATRVSHYRPKSKTISPLFPEGGPAPGARIVLVSGAFDLFHVGHIRFLERARALGDYLVVAVQDDQTVNRIKGNNMPIMNLYERTLGVLSCRFVDEVIIGAPYSVDDVVLEHFKDVGGVAVVAHGQTDTIPDVDGSDPYATARERGIFQRVLAPAGKDAIDVELSAVTSEDVIRRIINRRSVYEERNRRKDQKAAVEEQLLSAQNQS</sequence>
<dbReference type="CDD" id="cd02173">
    <property type="entry name" value="ECT"/>
    <property type="match status" value="1"/>
</dbReference>
<dbReference type="NCBIfam" id="TIGR00125">
    <property type="entry name" value="cyt_tran_rel"/>
    <property type="match status" value="2"/>
</dbReference>
<evidence type="ECO:0000313" key="13">
    <source>
        <dbReference type="EMBL" id="KCV73180.1"/>
    </source>
</evidence>
<dbReference type="Pfam" id="PF01467">
    <property type="entry name" value="CTP_transf_like"/>
    <property type="match status" value="2"/>
</dbReference>
<dbReference type="CDD" id="cd02174">
    <property type="entry name" value="CCT"/>
    <property type="match status" value="1"/>
</dbReference>
<evidence type="ECO:0000256" key="6">
    <source>
        <dbReference type="ARBA" id="ARBA00023098"/>
    </source>
</evidence>
<evidence type="ECO:0000256" key="2">
    <source>
        <dbReference type="ARBA" id="ARBA00010101"/>
    </source>
</evidence>
<keyword evidence="14" id="KW-1185">Reference proteome</keyword>
<evidence type="ECO:0000256" key="9">
    <source>
        <dbReference type="ARBA" id="ARBA00024191"/>
    </source>
</evidence>
<keyword evidence="8" id="KW-1208">Phospholipid metabolism</keyword>
<evidence type="ECO:0000256" key="5">
    <source>
        <dbReference type="ARBA" id="ARBA00022695"/>
    </source>
</evidence>
<reference evidence="13" key="1">
    <citation type="submission" date="2013-04" db="EMBL/GenBank/DDBJ databases">
        <title>The Genome Sequence of Fonticula alba ATCC 38817.</title>
        <authorList>
            <consortium name="The Broad Institute Genomics Platform"/>
            <person name="Russ C."/>
            <person name="Cuomo C."/>
            <person name="Burger G."/>
            <person name="Gray M.W."/>
            <person name="Holland P.W.H."/>
            <person name="King N."/>
            <person name="Lang F.B.F."/>
            <person name="Roger A.J."/>
            <person name="Ruiz-Trillo I."/>
            <person name="Brown M."/>
            <person name="Walker B."/>
            <person name="Young S."/>
            <person name="Zeng Q."/>
            <person name="Gargeya S."/>
            <person name="Fitzgerald M."/>
            <person name="Haas B."/>
            <person name="Abouelleil A."/>
            <person name="Allen A.W."/>
            <person name="Alvarado L."/>
            <person name="Arachchi H.M."/>
            <person name="Berlin A.M."/>
            <person name="Chapman S.B."/>
            <person name="Gainer-Dewar J."/>
            <person name="Goldberg J."/>
            <person name="Griggs A."/>
            <person name="Gujja S."/>
            <person name="Hansen M."/>
            <person name="Howarth C."/>
            <person name="Imamovic A."/>
            <person name="Ireland A."/>
            <person name="Larimer J."/>
            <person name="McCowan C."/>
            <person name="Murphy C."/>
            <person name="Pearson M."/>
            <person name="Poon T.W."/>
            <person name="Priest M."/>
            <person name="Roberts A."/>
            <person name="Saif S."/>
            <person name="Shea T."/>
            <person name="Sisk P."/>
            <person name="Sykes S."/>
            <person name="Wortman J."/>
            <person name="Nusbaum C."/>
            <person name="Birren B."/>
        </authorList>
    </citation>
    <scope>NUCLEOTIDE SEQUENCE [LARGE SCALE GENOMIC DNA]</scope>
    <source>
        <strain evidence="13">ATCC 38817</strain>
    </source>
</reference>
<dbReference type="EC" id="2.7.7.14" evidence="10"/>
<feature type="domain" description="Cytidyltransferase-like" evidence="12">
    <location>
        <begin position="51"/>
        <end position="174"/>
    </location>
</feature>
<evidence type="ECO:0000259" key="12">
    <source>
        <dbReference type="Pfam" id="PF01467"/>
    </source>
</evidence>
<keyword evidence="4" id="KW-0808">Transferase</keyword>
<dbReference type="InterPro" id="IPR041723">
    <property type="entry name" value="CCT"/>
</dbReference>
<organism evidence="13">
    <name type="scientific">Fonticula alba</name>
    <name type="common">Slime mold</name>
    <dbReference type="NCBI Taxonomy" id="691883"/>
    <lineage>
        <taxon>Eukaryota</taxon>
        <taxon>Rotosphaerida</taxon>
        <taxon>Fonticulaceae</taxon>
        <taxon>Fonticula</taxon>
    </lineage>
</organism>
<evidence type="ECO:0000256" key="8">
    <source>
        <dbReference type="ARBA" id="ARBA00023264"/>
    </source>
</evidence>
<dbReference type="GO" id="GO:0005737">
    <property type="term" value="C:cytoplasm"/>
    <property type="evidence" value="ECO:0007669"/>
    <property type="project" value="TreeGrafter"/>
</dbReference>
<dbReference type="EMBL" id="KB932201">
    <property type="protein sequence ID" value="KCV73180.1"/>
    <property type="molecule type" value="Genomic_DNA"/>
</dbReference>
<dbReference type="UniPathway" id="UPA00558">
    <property type="reaction ID" value="UER00742"/>
</dbReference>
<dbReference type="GO" id="GO:0006646">
    <property type="term" value="P:phosphatidylethanolamine biosynthetic process"/>
    <property type="evidence" value="ECO:0007669"/>
    <property type="project" value="UniProtKB-UniPathway"/>
</dbReference>
<dbReference type="InterPro" id="IPR044608">
    <property type="entry name" value="Ect1/PCYT2"/>
</dbReference>
<dbReference type="InterPro" id="IPR004821">
    <property type="entry name" value="Cyt_trans-like"/>
</dbReference>
<protein>
    <recommendedName>
        <fullName evidence="10">ethanolamine-phosphate cytidylyltransferase</fullName>
        <ecNumber evidence="10">2.7.7.14</ecNumber>
    </recommendedName>
    <alternativeName>
        <fullName evidence="11">CTP:phosphoethanolamine cytidylyltransferase</fullName>
    </alternativeName>
</protein>
<keyword evidence="5" id="KW-0548">Nucleotidyltransferase</keyword>
<keyword evidence="3" id="KW-0444">Lipid biosynthesis</keyword>
<dbReference type="OMA" id="QCKYINA"/>
<dbReference type="PANTHER" id="PTHR45780:SF2">
    <property type="entry name" value="ETHANOLAMINE-PHOSPHATE CYTIDYLYLTRANSFERASE"/>
    <property type="match status" value="1"/>
</dbReference>
<dbReference type="Gene3D" id="3.40.50.620">
    <property type="entry name" value="HUPs"/>
    <property type="match status" value="2"/>
</dbReference>
<name>A0A058ZFL5_FONAL</name>
<comment type="similarity">
    <text evidence="2">Belongs to the cytidylyltransferase family.</text>
</comment>
<evidence type="ECO:0000256" key="1">
    <source>
        <dbReference type="ARBA" id="ARBA00005189"/>
    </source>
</evidence>
<dbReference type="Proteomes" id="UP000030693">
    <property type="component" value="Unassembled WGS sequence"/>
</dbReference>
<gene>
    <name evidence="13" type="ORF">H696_00723</name>
</gene>
<comment type="pathway">
    <text evidence="9">Phospholipid metabolism; phosphatidylethanolamine biosynthesis; phosphatidylethanolamine from ethanolamine: step 2/3.</text>
</comment>
<dbReference type="OrthoDB" id="40021at2759"/>
<evidence type="ECO:0000313" key="14">
    <source>
        <dbReference type="Proteomes" id="UP000030693"/>
    </source>
</evidence>
<dbReference type="STRING" id="691883.A0A058ZFL5"/>
<proteinExistence type="inferred from homology"/>
<comment type="pathway">
    <text evidence="1">Lipid metabolism.</text>
</comment>
<dbReference type="RefSeq" id="XP_009492881.1">
    <property type="nucleotide sequence ID" value="XM_009494606.1"/>
</dbReference>
<dbReference type="GeneID" id="20525448"/>
<keyword evidence="6" id="KW-0443">Lipid metabolism</keyword>
<accession>A0A058ZFL5</accession>
<dbReference type="eggNOG" id="KOG2803">
    <property type="taxonomic scope" value="Eukaryota"/>
</dbReference>
<evidence type="ECO:0000256" key="10">
    <source>
        <dbReference type="ARBA" id="ARBA00024221"/>
    </source>
</evidence>
<keyword evidence="7" id="KW-0594">Phospholipid biosynthesis</keyword>
<evidence type="ECO:0000256" key="7">
    <source>
        <dbReference type="ARBA" id="ARBA00023209"/>
    </source>
</evidence>
<dbReference type="AlphaFoldDB" id="A0A058ZFL5"/>